<keyword evidence="7" id="KW-1185">Reference proteome</keyword>
<dbReference type="KEGG" id="anr:Ana3638_13455"/>
<keyword evidence="4" id="KW-0812">Transmembrane</keyword>
<evidence type="ECO:0000256" key="3">
    <source>
        <dbReference type="ARBA" id="ARBA00022786"/>
    </source>
</evidence>
<evidence type="ECO:0000259" key="5">
    <source>
        <dbReference type="Pfam" id="PF13229"/>
    </source>
</evidence>
<dbReference type="AlphaFoldDB" id="A0A6P1TPW3"/>
<dbReference type="SMART" id="SM00710">
    <property type="entry name" value="PbH1"/>
    <property type="match status" value="15"/>
</dbReference>
<dbReference type="EMBL" id="CP048000">
    <property type="protein sequence ID" value="QHQ61655.1"/>
    <property type="molecule type" value="Genomic_DNA"/>
</dbReference>
<comment type="pathway">
    <text evidence="1">Protein modification; protein ubiquitination.</text>
</comment>
<name>A0A6P1TPW3_9FIRM</name>
<dbReference type="InterPro" id="IPR051550">
    <property type="entry name" value="SCF-Subunits/Alg-Epimerases"/>
</dbReference>
<accession>A0A6P1TPW3</accession>
<dbReference type="InterPro" id="IPR012334">
    <property type="entry name" value="Pectin_lyas_fold"/>
</dbReference>
<feature type="domain" description="Right handed beta helix" evidence="5">
    <location>
        <begin position="353"/>
        <end position="507"/>
    </location>
</feature>
<dbReference type="PANTHER" id="PTHR22990:SF15">
    <property type="entry name" value="F-BOX ONLY PROTEIN 10"/>
    <property type="match status" value="1"/>
</dbReference>
<dbReference type="InterPro" id="IPR022441">
    <property type="entry name" value="Para_beta_helix_rpt-2"/>
</dbReference>
<evidence type="ECO:0000256" key="4">
    <source>
        <dbReference type="SAM" id="Phobius"/>
    </source>
</evidence>
<proteinExistence type="predicted"/>
<gene>
    <name evidence="6" type="ORF">Ana3638_13455</name>
</gene>
<protein>
    <recommendedName>
        <fullName evidence="5">Right handed beta helix domain-containing protein</fullName>
    </recommendedName>
</protein>
<dbReference type="Gene3D" id="2.160.20.10">
    <property type="entry name" value="Single-stranded right-handed beta-helix, Pectin lyase-like"/>
    <property type="match status" value="2"/>
</dbReference>
<dbReference type="NCBIfam" id="TIGR03804">
    <property type="entry name" value="para_beta_helix"/>
    <property type="match status" value="2"/>
</dbReference>
<dbReference type="Proteomes" id="UP000464314">
    <property type="component" value="Chromosome"/>
</dbReference>
<keyword evidence="4" id="KW-1133">Transmembrane helix</keyword>
<dbReference type="InterPro" id="IPR006626">
    <property type="entry name" value="PbH1"/>
</dbReference>
<organism evidence="6 7">
    <name type="scientific">Anaerocolumna sedimenticola</name>
    <dbReference type="NCBI Taxonomy" id="2696063"/>
    <lineage>
        <taxon>Bacteria</taxon>
        <taxon>Bacillati</taxon>
        <taxon>Bacillota</taxon>
        <taxon>Clostridia</taxon>
        <taxon>Lachnospirales</taxon>
        <taxon>Lachnospiraceae</taxon>
        <taxon>Anaerocolumna</taxon>
    </lineage>
</organism>
<evidence type="ECO:0000256" key="1">
    <source>
        <dbReference type="ARBA" id="ARBA00004906"/>
    </source>
</evidence>
<feature type="transmembrane region" description="Helical" evidence="4">
    <location>
        <begin position="7"/>
        <end position="27"/>
    </location>
</feature>
<dbReference type="Pfam" id="PF13229">
    <property type="entry name" value="Beta_helix"/>
    <property type="match status" value="1"/>
</dbReference>
<reference evidence="6 7" key="1">
    <citation type="submission" date="2020-01" db="EMBL/GenBank/DDBJ databases">
        <title>Genome analysis of Anaerocolumna sp. CBA3638.</title>
        <authorList>
            <person name="Kim J."/>
            <person name="Roh S.W."/>
        </authorList>
    </citation>
    <scope>NUCLEOTIDE SEQUENCE [LARGE SCALE GENOMIC DNA]</scope>
    <source>
        <strain evidence="6 7">CBA3638</strain>
    </source>
</reference>
<evidence type="ECO:0000313" key="7">
    <source>
        <dbReference type="Proteomes" id="UP000464314"/>
    </source>
</evidence>
<dbReference type="PANTHER" id="PTHR22990">
    <property type="entry name" value="F-BOX ONLY PROTEIN"/>
    <property type="match status" value="1"/>
</dbReference>
<evidence type="ECO:0000256" key="2">
    <source>
        <dbReference type="ARBA" id="ARBA00022737"/>
    </source>
</evidence>
<evidence type="ECO:0000313" key="6">
    <source>
        <dbReference type="EMBL" id="QHQ61655.1"/>
    </source>
</evidence>
<dbReference type="InterPro" id="IPR039448">
    <property type="entry name" value="Beta_helix"/>
</dbReference>
<sequence length="616" mass="66994">MKKKKLYPALIILLIPLIIFIYSQIYVNAITGKDKVVTAHAGDNASDLQRLLDYNKYNTYHLTVKIPAGNYELSKELRIYSNTTIIADPNAQLLKNHQRGGILANDLTNDKGGYTTTENISVIGGIWDSYKIANKDKGTESFRFIHATNVTIKDATICNVPTGSHLITFGGVKNGVVDNCTLYGYTGTTPKEAIQIDIVHNDTILPSMQSKILVYDDLPCNGITVTNCDIHNYPRAIGSHTSVKGVFHKNIRISDNNLHDLAEAAIKAFNYVNLEISNNTIKNSGIGILVYTYINNQYYLEALSKTQKEPLPDNYNILIKNNTIQTIKEIPSGTGPLWGDGIRTIGNEERPLSGVTISNNTVSGTDRYGMFLEGTSNCKITNNNVTLTGKNGIYLINGCDSSQIISNSVTKNGKKDSNAGGIGLSASSYITISKNKVSSPCKNGIFLYNQSRKSIITGNIISSAGDNGIALYQQSNDSNITGNKISGYKRYGIYAYQIGSATMIDNEINGSTKVKSDDGIHITGDKSSDKPFILKKNYVKTTNRNGIYVNTAPECYVGGNTILSTINYGIYIGSGSYGSKIYHNNITNAGNLGPLKNGIGLAKEISADVDKNKLNP</sequence>
<dbReference type="SUPFAM" id="SSF51126">
    <property type="entry name" value="Pectin lyase-like"/>
    <property type="match status" value="2"/>
</dbReference>
<keyword evidence="3" id="KW-0833">Ubl conjugation pathway</keyword>
<keyword evidence="4" id="KW-0472">Membrane</keyword>
<dbReference type="RefSeq" id="WP_161838480.1">
    <property type="nucleotide sequence ID" value="NZ_CP048000.1"/>
</dbReference>
<dbReference type="InterPro" id="IPR011050">
    <property type="entry name" value="Pectin_lyase_fold/virulence"/>
</dbReference>
<keyword evidence="2" id="KW-0677">Repeat</keyword>